<name>A0A371I0E8_MUCPR</name>
<protein>
    <submittedName>
        <fullName evidence="1">Uncharacterized protein</fullName>
    </submittedName>
</protein>
<organism evidence="1 2">
    <name type="scientific">Mucuna pruriens</name>
    <name type="common">Velvet bean</name>
    <name type="synonym">Dolichos pruriens</name>
    <dbReference type="NCBI Taxonomy" id="157652"/>
    <lineage>
        <taxon>Eukaryota</taxon>
        <taxon>Viridiplantae</taxon>
        <taxon>Streptophyta</taxon>
        <taxon>Embryophyta</taxon>
        <taxon>Tracheophyta</taxon>
        <taxon>Spermatophyta</taxon>
        <taxon>Magnoliopsida</taxon>
        <taxon>eudicotyledons</taxon>
        <taxon>Gunneridae</taxon>
        <taxon>Pentapetalae</taxon>
        <taxon>rosids</taxon>
        <taxon>fabids</taxon>
        <taxon>Fabales</taxon>
        <taxon>Fabaceae</taxon>
        <taxon>Papilionoideae</taxon>
        <taxon>50 kb inversion clade</taxon>
        <taxon>NPAAA clade</taxon>
        <taxon>indigoferoid/millettioid clade</taxon>
        <taxon>Phaseoleae</taxon>
        <taxon>Mucuna</taxon>
    </lineage>
</organism>
<proteinExistence type="predicted"/>
<dbReference type="Proteomes" id="UP000257109">
    <property type="component" value="Unassembled WGS sequence"/>
</dbReference>
<sequence>MPAPLALLIHMWWRHLLDFKPIIMYNVIYWLISKKIIHHVHKSKKKKGNAIFKLDLGKAYDKELAPYSSEKGPTISHMSFVNDVVLFSKAKSSQRHLIAQVNLEDLTTYVFLEDKRKKIIDITNIQFIARMGKYLGYKIADRRPTRKNYADILD</sequence>
<dbReference type="AlphaFoldDB" id="A0A371I0E8"/>
<dbReference type="EMBL" id="QJKJ01001264">
    <property type="protein sequence ID" value="RDY08506.1"/>
    <property type="molecule type" value="Genomic_DNA"/>
</dbReference>
<accession>A0A371I0E8</accession>
<gene>
    <name evidence="1" type="ORF">CR513_07259</name>
</gene>
<reference evidence="1" key="1">
    <citation type="submission" date="2018-05" db="EMBL/GenBank/DDBJ databases">
        <title>Draft genome of Mucuna pruriens seed.</title>
        <authorList>
            <person name="Nnadi N.E."/>
            <person name="Vos R."/>
            <person name="Hasami M.H."/>
            <person name="Devisetty U.K."/>
            <person name="Aguiy J.C."/>
        </authorList>
    </citation>
    <scope>NUCLEOTIDE SEQUENCE [LARGE SCALE GENOMIC DNA]</scope>
    <source>
        <strain evidence="1">JCA_2017</strain>
    </source>
</reference>
<evidence type="ECO:0000313" key="1">
    <source>
        <dbReference type="EMBL" id="RDY08506.1"/>
    </source>
</evidence>
<feature type="non-terminal residue" evidence="1">
    <location>
        <position position="1"/>
    </location>
</feature>
<keyword evidence="2" id="KW-1185">Reference proteome</keyword>
<evidence type="ECO:0000313" key="2">
    <source>
        <dbReference type="Proteomes" id="UP000257109"/>
    </source>
</evidence>
<comment type="caution">
    <text evidence="1">The sequence shown here is derived from an EMBL/GenBank/DDBJ whole genome shotgun (WGS) entry which is preliminary data.</text>
</comment>